<dbReference type="Pfam" id="PF00176">
    <property type="entry name" value="SNF2-rel_dom"/>
    <property type="match status" value="1"/>
</dbReference>
<reference evidence="4 5" key="1">
    <citation type="submission" date="2017-02" db="EMBL/GenBank/DDBJ databases">
        <authorList>
            <person name="Peterson S.W."/>
        </authorList>
    </citation>
    <scope>NUCLEOTIDE SEQUENCE [LARGE SCALE GENOMIC DNA]</scope>
    <source>
        <strain evidence="4 5">2B3F</strain>
    </source>
</reference>
<dbReference type="AlphaFoldDB" id="A0A1R4JCZ8"/>
<dbReference type="Proteomes" id="UP000196230">
    <property type="component" value="Unassembled WGS sequence"/>
</dbReference>
<dbReference type="SMART" id="SM00487">
    <property type="entry name" value="DEXDc"/>
    <property type="match status" value="1"/>
</dbReference>
<dbReference type="GO" id="GO:0005524">
    <property type="term" value="F:ATP binding"/>
    <property type="evidence" value="ECO:0007669"/>
    <property type="project" value="InterPro"/>
</dbReference>
<evidence type="ECO:0000259" key="2">
    <source>
        <dbReference type="PROSITE" id="PS51192"/>
    </source>
</evidence>
<keyword evidence="4" id="KW-0347">Helicase</keyword>
<evidence type="ECO:0000313" key="4">
    <source>
        <dbReference type="EMBL" id="SJN29675.1"/>
    </source>
</evidence>
<dbReference type="InterPro" id="IPR038718">
    <property type="entry name" value="SNF2-like_sf"/>
</dbReference>
<keyword evidence="4" id="KW-0547">Nucleotide-binding</keyword>
<dbReference type="InterPro" id="IPR014001">
    <property type="entry name" value="Helicase_ATP-bd"/>
</dbReference>
<sequence length="816" mass="88243">MVPLDGGQRASVESLLQGPDEDAAAVAPLLSWRRVLLGGRRRAAAEAAAHRLVAFHHEGMRNAVEAMLERIRPGRGVLPDGHALMQAAADGRLRLHEHVDGIGAAPTLLGAAELPGLAEDGMRVEHAVRTEAERRRLVLAAGDRVVHSLARERLQQMPVEVLRDVTEGRIPVQRLREAGVDTAWEAFVRREELQRYPGIGAVMAERCAAAALGLHGQVREEVSVALDPGHEDAAPHGPLTELVHRLRAWEPVRPVHHRARQLALAAALAPAARALYEGATHLLVSAGDMTAAQFREGVRQVHEFADGLPDPDRPVGETEDAWADVAARPAVFAALLEELELVAADSRRAEGMLPEDVVEAVRAQPLDRSAMSEHTSLRGYQDFAARFVLVQRRVLIGDEMGLGKTVEALAALAHLWAQGARRMLVVCPAAVVPNWMREIEQHTQVPAHRLHGPARSAGLAAWRREGGVAVTSFGSLGAVMGDRDRPGQRSEAAAVLAPQALVVDEAHYAKNTSAQRSARVRALASRTEHVVLLTGTPLLSRLEEFRALLGILDEELERRTEGMAGPAFREAVAPWYLRRNQEDVLVELPEAIEVEELVPFSAADEDQYRQTVADGTFARLRQAAFLAGARSEKVQRLLDIVAGAAEAGQRVLVFSAFLGVLEVCRRELERAGVPVRGPLTGAVPPDARQRLVDGFGAAPAGTVLLAQTAAGGVGLNIQAASVVVLCEPQLTPAAEDQAIARVQRMGQLHRVQVHRLVSEEGVDRVLAERLEAKRVVFDEHARESSLRDAAPEAVDITDTELARQVLAAERTRLGIG</sequence>
<dbReference type="PROSITE" id="PS51194">
    <property type="entry name" value="HELICASE_CTER"/>
    <property type="match status" value="1"/>
</dbReference>
<dbReference type="PROSITE" id="PS51192">
    <property type="entry name" value="HELICASE_ATP_BIND_1"/>
    <property type="match status" value="1"/>
</dbReference>
<dbReference type="Pfam" id="PF00271">
    <property type="entry name" value="Helicase_C"/>
    <property type="match status" value="1"/>
</dbReference>
<proteinExistence type="predicted"/>
<dbReference type="CDD" id="cd18793">
    <property type="entry name" value="SF2_C_SNF"/>
    <property type="match status" value="1"/>
</dbReference>
<dbReference type="SMART" id="SM00490">
    <property type="entry name" value="HELICc"/>
    <property type="match status" value="1"/>
</dbReference>
<dbReference type="GO" id="GO:0004386">
    <property type="term" value="F:helicase activity"/>
    <property type="evidence" value="ECO:0007669"/>
    <property type="project" value="UniProtKB-KW"/>
</dbReference>
<dbReference type="Gene3D" id="3.40.50.300">
    <property type="entry name" value="P-loop containing nucleotide triphosphate hydrolases"/>
    <property type="match status" value="1"/>
</dbReference>
<gene>
    <name evidence="4" type="ORF">FM125_07740</name>
</gene>
<organism evidence="4 5">
    <name type="scientific">Micrococcus lylae</name>
    <dbReference type="NCBI Taxonomy" id="1273"/>
    <lineage>
        <taxon>Bacteria</taxon>
        <taxon>Bacillati</taxon>
        <taxon>Actinomycetota</taxon>
        <taxon>Actinomycetes</taxon>
        <taxon>Micrococcales</taxon>
        <taxon>Micrococcaceae</taxon>
        <taxon>Micrococcus</taxon>
    </lineage>
</organism>
<keyword evidence="1" id="KW-0378">Hydrolase</keyword>
<evidence type="ECO:0000313" key="5">
    <source>
        <dbReference type="Proteomes" id="UP000196230"/>
    </source>
</evidence>
<dbReference type="CDD" id="cd17919">
    <property type="entry name" value="DEXHc_Snf"/>
    <property type="match status" value="1"/>
</dbReference>
<dbReference type="GO" id="GO:0016787">
    <property type="term" value="F:hydrolase activity"/>
    <property type="evidence" value="ECO:0007669"/>
    <property type="project" value="UniProtKB-KW"/>
</dbReference>
<keyword evidence="4" id="KW-0067">ATP-binding</keyword>
<dbReference type="EMBL" id="FUKP01000052">
    <property type="protein sequence ID" value="SJN29675.1"/>
    <property type="molecule type" value="Genomic_DNA"/>
</dbReference>
<name>A0A1R4JCZ8_9MICC</name>
<dbReference type="PANTHER" id="PTHR10799">
    <property type="entry name" value="SNF2/RAD54 HELICASE FAMILY"/>
    <property type="match status" value="1"/>
</dbReference>
<protein>
    <submittedName>
        <fullName evidence="4">COG0553: Superfamily II DNA/RNA helicases, SNF2 family</fullName>
    </submittedName>
</protein>
<dbReference type="InterPro" id="IPR027417">
    <property type="entry name" value="P-loop_NTPase"/>
</dbReference>
<evidence type="ECO:0000256" key="1">
    <source>
        <dbReference type="ARBA" id="ARBA00022801"/>
    </source>
</evidence>
<accession>A0A1R4JCZ8</accession>
<dbReference type="InterPro" id="IPR049730">
    <property type="entry name" value="SNF2/RAD54-like_C"/>
</dbReference>
<feature type="domain" description="Helicase ATP-binding" evidence="2">
    <location>
        <begin position="385"/>
        <end position="555"/>
    </location>
</feature>
<dbReference type="InterPro" id="IPR001650">
    <property type="entry name" value="Helicase_C-like"/>
</dbReference>
<dbReference type="InterPro" id="IPR000330">
    <property type="entry name" value="SNF2_N"/>
</dbReference>
<evidence type="ECO:0000259" key="3">
    <source>
        <dbReference type="PROSITE" id="PS51194"/>
    </source>
</evidence>
<dbReference type="SUPFAM" id="SSF52540">
    <property type="entry name" value="P-loop containing nucleoside triphosphate hydrolases"/>
    <property type="match status" value="2"/>
</dbReference>
<dbReference type="Gene3D" id="3.40.50.10810">
    <property type="entry name" value="Tandem AAA-ATPase domain"/>
    <property type="match status" value="1"/>
</dbReference>
<feature type="domain" description="Helicase C-terminal" evidence="3">
    <location>
        <begin position="633"/>
        <end position="790"/>
    </location>
</feature>